<keyword evidence="1" id="KW-0472">Membrane</keyword>
<reference evidence="3" key="1">
    <citation type="submission" date="2016-10" db="EMBL/GenBank/DDBJ databases">
        <authorList>
            <person name="Varghese N."/>
            <person name="Submissions S."/>
        </authorList>
    </citation>
    <scope>NUCLEOTIDE SEQUENCE [LARGE SCALE GENOMIC DNA]</scope>
    <source>
        <strain evidence="3">CGMCC 1.10825</strain>
    </source>
</reference>
<organism evidence="2 3">
    <name type="scientific">Paenimyroides marinum</name>
    <dbReference type="NCBI Taxonomy" id="1159016"/>
    <lineage>
        <taxon>Bacteria</taxon>
        <taxon>Pseudomonadati</taxon>
        <taxon>Bacteroidota</taxon>
        <taxon>Flavobacteriia</taxon>
        <taxon>Flavobacteriales</taxon>
        <taxon>Flavobacteriaceae</taxon>
        <taxon>Paenimyroides</taxon>
    </lineage>
</organism>
<dbReference type="Proteomes" id="UP000199634">
    <property type="component" value="Unassembled WGS sequence"/>
</dbReference>
<protein>
    <submittedName>
        <fullName evidence="2">Uncharacterized protein</fullName>
    </submittedName>
</protein>
<accession>A0A1H6LA35</accession>
<dbReference type="AlphaFoldDB" id="A0A1H6LA35"/>
<gene>
    <name evidence="2" type="ORF">SAMN02927937_01781</name>
</gene>
<dbReference type="EMBL" id="FNXE01000023">
    <property type="protein sequence ID" value="SEH85340.1"/>
    <property type="molecule type" value="Genomic_DNA"/>
</dbReference>
<keyword evidence="3" id="KW-1185">Reference proteome</keyword>
<evidence type="ECO:0000256" key="1">
    <source>
        <dbReference type="SAM" id="Phobius"/>
    </source>
</evidence>
<feature type="transmembrane region" description="Helical" evidence="1">
    <location>
        <begin position="67"/>
        <end position="87"/>
    </location>
</feature>
<keyword evidence="1" id="KW-0812">Transmembrane</keyword>
<feature type="transmembrane region" description="Helical" evidence="1">
    <location>
        <begin position="7"/>
        <end position="27"/>
    </location>
</feature>
<name>A0A1H6LA35_9FLAO</name>
<keyword evidence="1" id="KW-1133">Transmembrane helix</keyword>
<sequence length="96" mass="10777">MVYVVATFSTVFNVFNFLLIHFAFSGFAKEGALLAIILFIFLVPIGFIFSVIGLIKKKNATTKSTQRLMLICVIINSLLIVRTLVFLNDSSNFHIM</sequence>
<feature type="transmembrane region" description="Helical" evidence="1">
    <location>
        <begin position="33"/>
        <end position="55"/>
    </location>
</feature>
<evidence type="ECO:0000313" key="3">
    <source>
        <dbReference type="Proteomes" id="UP000199634"/>
    </source>
</evidence>
<dbReference type="STRING" id="1159016.SAMN02927937_01781"/>
<proteinExistence type="predicted"/>
<evidence type="ECO:0000313" key="2">
    <source>
        <dbReference type="EMBL" id="SEH85340.1"/>
    </source>
</evidence>